<dbReference type="EMBL" id="AAOW01000005">
    <property type="protein sequence ID" value="EAR61965.1"/>
    <property type="molecule type" value="Genomic_DNA"/>
</dbReference>
<comment type="caution">
    <text evidence="3">The sequence shown here is derived from an EMBL/GenBank/DDBJ whole genome shotgun (WGS) entry which is preliminary data.</text>
</comment>
<dbReference type="InterPro" id="IPR001633">
    <property type="entry name" value="EAL_dom"/>
</dbReference>
<dbReference type="Proteomes" id="UP000002171">
    <property type="component" value="Unassembled WGS sequence"/>
</dbReference>
<dbReference type="SUPFAM" id="SSF109604">
    <property type="entry name" value="HD-domain/PDEase-like"/>
    <property type="match status" value="1"/>
</dbReference>
<feature type="domain" description="HDOD" evidence="2">
    <location>
        <begin position="200"/>
        <end position="384"/>
    </location>
</feature>
<evidence type="ECO:0000259" key="2">
    <source>
        <dbReference type="PROSITE" id="PS51833"/>
    </source>
</evidence>
<protein>
    <submittedName>
        <fullName evidence="3">Diguanylate phosphodiesterase (EAL domain)</fullName>
    </submittedName>
</protein>
<evidence type="ECO:0000313" key="4">
    <source>
        <dbReference type="Proteomes" id="UP000002171"/>
    </source>
</evidence>
<dbReference type="SMART" id="SM00052">
    <property type="entry name" value="EAL"/>
    <property type="match status" value="1"/>
</dbReference>
<dbReference type="Pfam" id="PF00563">
    <property type="entry name" value="EAL"/>
    <property type="match status" value="1"/>
</dbReference>
<dbReference type="RefSeq" id="WP_007022700.1">
    <property type="nucleotide sequence ID" value="NZ_CH724127.1"/>
</dbReference>
<dbReference type="InterPro" id="IPR052340">
    <property type="entry name" value="RNase_Y/CdgJ"/>
</dbReference>
<dbReference type="InterPro" id="IPR014408">
    <property type="entry name" value="dGMP_Pdiesterase_EAL/HD-GYP"/>
</dbReference>
<dbReference type="PANTHER" id="PTHR33525">
    <property type="match status" value="1"/>
</dbReference>
<accession>A0A7U8C5J0</accession>
<dbReference type="AlphaFoldDB" id="A0A7U8C5J0"/>
<dbReference type="Gene3D" id="3.20.20.450">
    <property type="entry name" value="EAL domain"/>
    <property type="match status" value="1"/>
</dbReference>
<dbReference type="PROSITE" id="PS51833">
    <property type="entry name" value="HDOD"/>
    <property type="match status" value="1"/>
</dbReference>
<dbReference type="InterPro" id="IPR035919">
    <property type="entry name" value="EAL_sf"/>
</dbReference>
<evidence type="ECO:0000313" key="3">
    <source>
        <dbReference type="EMBL" id="EAR61965.1"/>
    </source>
</evidence>
<sequence length="401" mass="44661">MAQQILLARQPILNSNCDTVGYELLYRDPNGCPPGELFDGTAATCEVLLSAYTGILHKGSMRTLPAFMNVNEELLFQDLPNFAADNMVLEIIEDVPITDKTAERIKELSAQGFKIALDDFVWKDEYLKIIDYVEIIKIDVLELKGNALFNTLEKLEPYKLTLLAEKVENIFEFHRFRKLGFELFQGYFFAYPEMIKGKRASGSELTMMELLSELSNPDATPEGLEKIIAKDPRLAVRLLKIVNSASFALQRSISNIGEAVIMLGLNELKKWALIVSMSGTLDVPDELCRELLIRAKMCEEVSGHYQIEPGQAFLLGILSGADALFSMPLEEITTYISLSDDVIAALLEHEGPMGTLLGDVIHFAHYDWGKLSGSVDSMILNEALHTAINWAIESQKTATSA</sequence>
<dbReference type="Gene3D" id="1.10.3210.10">
    <property type="entry name" value="Hypothetical protein af1432"/>
    <property type="match status" value="1"/>
</dbReference>
<dbReference type="SUPFAM" id="SSF141868">
    <property type="entry name" value="EAL domain-like"/>
    <property type="match status" value="1"/>
</dbReference>
<evidence type="ECO:0000259" key="1">
    <source>
        <dbReference type="PROSITE" id="PS50883"/>
    </source>
</evidence>
<keyword evidence="4" id="KW-1185">Reference proteome</keyword>
<organism evidence="3 4">
    <name type="scientific">Neptuniibacter caesariensis</name>
    <dbReference type="NCBI Taxonomy" id="207954"/>
    <lineage>
        <taxon>Bacteria</taxon>
        <taxon>Pseudomonadati</taxon>
        <taxon>Pseudomonadota</taxon>
        <taxon>Gammaproteobacteria</taxon>
        <taxon>Oceanospirillales</taxon>
        <taxon>Oceanospirillaceae</taxon>
        <taxon>Neptuniibacter</taxon>
    </lineage>
</organism>
<proteinExistence type="predicted"/>
<dbReference type="PANTHER" id="PTHR33525:SF4">
    <property type="entry name" value="CYCLIC DI-GMP PHOSPHODIESTERASE CDGJ"/>
    <property type="match status" value="1"/>
</dbReference>
<reference evidence="3 4" key="1">
    <citation type="submission" date="2006-02" db="EMBL/GenBank/DDBJ databases">
        <authorList>
            <person name="Pinhassi J."/>
            <person name="Pedros-Alio C."/>
            <person name="Ferriera S."/>
            <person name="Johnson J."/>
            <person name="Kravitz S."/>
            <person name="Halpern A."/>
            <person name="Remington K."/>
            <person name="Beeson K."/>
            <person name="Tran B."/>
            <person name="Rogers Y.-H."/>
            <person name="Friedman R."/>
            <person name="Venter J.C."/>
        </authorList>
    </citation>
    <scope>NUCLEOTIDE SEQUENCE [LARGE SCALE GENOMIC DNA]</scope>
    <source>
        <strain evidence="3 4">MED92</strain>
    </source>
</reference>
<feature type="domain" description="EAL" evidence="1">
    <location>
        <begin position="1"/>
        <end position="206"/>
    </location>
</feature>
<dbReference type="Pfam" id="PF08668">
    <property type="entry name" value="HDOD"/>
    <property type="match status" value="1"/>
</dbReference>
<dbReference type="PIRSF" id="PIRSF003180">
    <property type="entry name" value="DiGMPpdiest_YuxH"/>
    <property type="match status" value="1"/>
</dbReference>
<dbReference type="InterPro" id="IPR013976">
    <property type="entry name" value="HDOD"/>
</dbReference>
<dbReference type="OrthoDB" id="9804751at2"/>
<name>A0A7U8C5J0_NEPCE</name>
<dbReference type="PROSITE" id="PS50883">
    <property type="entry name" value="EAL"/>
    <property type="match status" value="1"/>
</dbReference>
<gene>
    <name evidence="3" type="ORF">MED92_03418</name>
</gene>